<dbReference type="PROSITE" id="PS50885">
    <property type="entry name" value="HAMP"/>
    <property type="match status" value="1"/>
</dbReference>
<feature type="domain" description="HAMP" evidence="13">
    <location>
        <begin position="172"/>
        <end position="225"/>
    </location>
</feature>
<dbReference type="EC" id="2.7.13.3" evidence="3"/>
<dbReference type="InterPro" id="IPR050428">
    <property type="entry name" value="TCS_sensor_his_kinase"/>
</dbReference>
<evidence type="ECO:0000313" key="14">
    <source>
        <dbReference type="EMBL" id="KJF16918.1"/>
    </source>
</evidence>
<dbReference type="EMBL" id="JXYS01000070">
    <property type="protein sequence ID" value="KJF16918.1"/>
    <property type="molecule type" value="Genomic_DNA"/>
</dbReference>
<evidence type="ECO:0000256" key="11">
    <source>
        <dbReference type="SAM" id="Phobius"/>
    </source>
</evidence>
<evidence type="ECO:0000256" key="10">
    <source>
        <dbReference type="ARBA" id="ARBA00023136"/>
    </source>
</evidence>
<dbReference type="InterPro" id="IPR003660">
    <property type="entry name" value="HAMP_dom"/>
</dbReference>
<evidence type="ECO:0000256" key="3">
    <source>
        <dbReference type="ARBA" id="ARBA00012438"/>
    </source>
</evidence>
<dbReference type="CDD" id="cd00075">
    <property type="entry name" value="HATPase"/>
    <property type="match status" value="1"/>
</dbReference>
<evidence type="ECO:0000256" key="5">
    <source>
        <dbReference type="ARBA" id="ARBA00022679"/>
    </source>
</evidence>
<keyword evidence="10 11" id="KW-0472">Membrane</keyword>
<keyword evidence="6 11" id="KW-0812">Transmembrane</keyword>
<evidence type="ECO:0000259" key="12">
    <source>
        <dbReference type="PROSITE" id="PS50109"/>
    </source>
</evidence>
<dbReference type="InterPro" id="IPR003594">
    <property type="entry name" value="HATPase_dom"/>
</dbReference>
<dbReference type="STRING" id="1280514.AXFE_22010"/>
<dbReference type="SMART" id="SM00387">
    <property type="entry name" value="HATPase_c"/>
    <property type="match status" value="1"/>
</dbReference>
<proteinExistence type="predicted"/>
<comment type="subcellular location">
    <subcellularLocation>
        <location evidence="2">Cell membrane</location>
    </subcellularLocation>
</comment>
<evidence type="ECO:0000256" key="8">
    <source>
        <dbReference type="ARBA" id="ARBA00022989"/>
    </source>
</evidence>
<dbReference type="SUPFAM" id="SSF47384">
    <property type="entry name" value="Homodimeric domain of signal transducing histidine kinase"/>
    <property type="match status" value="1"/>
</dbReference>
<dbReference type="PRINTS" id="PR00344">
    <property type="entry name" value="BCTRLSENSOR"/>
</dbReference>
<dbReference type="OrthoDB" id="9786919at2"/>
<gene>
    <name evidence="14" type="primary">arlS2</name>
    <name evidence="14" type="ORF">AXFE_22010</name>
</gene>
<dbReference type="InterPro" id="IPR004358">
    <property type="entry name" value="Sig_transdc_His_kin-like_C"/>
</dbReference>
<dbReference type="AlphaFoldDB" id="A0A0D8HG70"/>
<feature type="domain" description="Histidine kinase" evidence="12">
    <location>
        <begin position="233"/>
        <end position="451"/>
    </location>
</feature>
<dbReference type="Pfam" id="PF02518">
    <property type="entry name" value="HATPase_c"/>
    <property type="match status" value="1"/>
</dbReference>
<dbReference type="InterPro" id="IPR036097">
    <property type="entry name" value="HisK_dim/P_sf"/>
</dbReference>
<reference evidence="14 15" key="1">
    <citation type="submission" date="2015-01" db="EMBL/GenBank/DDBJ databases">
        <title>Draft genome of the acidophilic iron oxidizer Acidithrix ferrooxidans strain Py-F3.</title>
        <authorList>
            <person name="Poehlein A."/>
            <person name="Eisen S."/>
            <person name="Schloemann M."/>
            <person name="Johnson B.D."/>
            <person name="Daniel R."/>
            <person name="Muehling M."/>
        </authorList>
    </citation>
    <scope>NUCLEOTIDE SEQUENCE [LARGE SCALE GENOMIC DNA]</scope>
    <source>
        <strain evidence="14 15">Py-F3</strain>
    </source>
</reference>
<keyword evidence="8 11" id="KW-1133">Transmembrane helix</keyword>
<keyword evidence="5 14" id="KW-0808">Transferase</keyword>
<name>A0A0D8HG70_9ACTN</name>
<evidence type="ECO:0000259" key="13">
    <source>
        <dbReference type="PROSITE" id="PS50885"/>
    </source>
</evidence>
<evidence type="ECO:0000256" key="9">
    <source>
        <dbReference type="ARBA" id="ARBA00023012"/>
    </source>
</evidence>
<dbReference type="GO" id="GO:0000155">
    <property type="term" value="F:phosphorelay sensor kinase activity"/>
    <property type="evidence" value="ECO:0007669"/>
    <property type="project" value="InterPro"/>
</dbReference>
<feature type="transmembrane region" description="Helical" evidence="11">
    <location>
        <begin position="152"/>
        <end position="172"/>
    </location>
</feature>
<organism evidence="14 15">
    <name type="scientific">Acidithrix ferrooxidans</name>
    <dbReference type="NCBI Taxonomy" id="1280514"/>
    <lineage>
        <taxon>Bacteria</taxon>
        <taxon>Bacillati</taxon>
        <taxon>Actinomycetota</taxon>
        <taxon>Acidimicrobiia</taxon>
        <taxon>Acidimicrobiales</taxon>
        <taxon>Acidimicrobiaceae</taxon>
        <taxon>Acidithrix</taxon>
    </lineage>
</organism>
<sequence length="454" mass="49883">MAIVFAIATLILTTLGGWYLYVSNANTIKSTIKANLNARIAILESQTSQFIFPQTATALKAKLNSDPEFLQIYNAKFQLLYSTIEAGSSSQLSKSQLSKVDASPTYLLLGQRSDGKRYLAQAIQYERTKQIFLIGLGTDQLTDSEGTIFSRIIFGIPLLVLLAAFGGFWLATRALKPVERLRLEAERLRNEGSTKSLAIPATKDELSSLAITLNHFLSDVGESIERQKVFVASASHELRTPLSRIMADLELALTPNRDPKEVTRLIAHTSNSIMNLNLLCNSLLMLANGERHEIELQKRLLPIGDVIIESITPYQSAALEKEVLLVLDLDEQIRVEVDPAHFGRVIENMMENALRFAPHDSVITISSAITNDQISISISDMGPGFPPEFISEAFKPFSRAVSKDYNTRGVNTAGLGLSIAEMIVKLHNGSIVASNQLSGGAVLTIYLPYGNKKM</sequence>
<keyword evidence="7 14" id="KW-0418">Kinase</keyword>
<evidence type="ECO:0000313" key="15">
    <source>
        <dbReference type="Proteomes" id="UP000032360"/>
    </source>
</evidence>
<evidence type="ECO:0000256" key="4">
    <source>
        <dbReference type="ARBA" id="ARBA00022553"/>
    </source>
</evidence>
<dbReference type="GO" id="GO:0005886">
    <property type="term" value="C:plasma membrane"/>
    <property type="evidence" value="ECO:0007669"/>
    <property type="project" value="UniProtKB-SubCell"/>
</dbReference>
<dbReference type="Gene3D" id="1.10.287.130">
    <property type="match status" value="1"/>
</dbReference>
<comment type="catalytic activity">
    <reaction evidence="1">
        <text>ATP + protein L-histidine = ADP + protein N-phospho-L-histidine.</text>
        <dbReference type="EC" id="2.7.13.3"/>
    </reaction>
</comment>
<accession>A0A0D8HG70</accession>
<dbReference type="RefSeq" id="WP_160291826.1">
    <property type="nucleotide sequence ID" value="NZ_JXYS01000070.1"/>
</dbReference>
<keyword evidence="4" id="KW-0597">Phosphoprotein</keyword>
<keyword evidence="9" id="KW-0902">Two-component regulatory system</keyword>
<evidence type="ECO:0000256" key="7">
    <source>
        <dbReference type="ARBA" id="ARBA00022777"/>
    </source>
</evidence>
<dbReference type="Gene3D" id="6.10.340.10">
    <property type="match status" value="1"/>
</dbReference>
<dbReference type="InterPro" id="IPR036890">
    <property type="entry name" value="HATPase_C_sf"/>
</dbReference>
<dbReference type="PANTHER" id="PTHR45436:SF5">
    <property type="entry name" value="SENSOR HISTIDINE KINASE TRCS"/>
    <property type="match status" value="1"/>
</dbReference>
<dbReference type="InterPro" id="IPR005467">
    <property type="entry name" value="His_kinase_dom"/>
</dbReference>
<dbReference type="PANTHER" id="PTHR45436">
    <property type="entry name" value="SENSOR HISTIDINE KINASE YKOH"/>
    <property type="match status" value="1"/>
</dbReference>
<dbReference type="SUPFAM" id="SSF55874">
    <property type="entry name" value="ATPase domain of HSP90 chaperone/DNA topoisomerase II/histidine kinase"/>
    <property type="match status" value="1"/>
</dbReference>
<dbReference type="Gene3D" id="3.30.565.10">
    <property type="entry name" value="Histidine kinase-like ATPase, C-terminal domain"/>
    <property type="match status" value="1"/>
</dbReference>
<dbReference type="PROSITE" id="PS50109">
    <property type="entry name" value="HIS_KIN"/>
    <property type="match status" value="1"/>
</dbReference>
<keyword evidence="15" id="KW-1185">Reference proteome</keyword>
<dbReference type="Proteomes" id="UP000032360">
    <property type="component" value="Unassembled WGS sequence"/>
</dbReference>
<dbReference type="InterPro" id="IPR003661">
    <property type="entry name" value="HisK_dim/P_dom"/>
</dbReference>
<dbReference type="CDD" id="cd00082">
    <property type="entry name" value="HisKA"/>
    <property type="match status" value="1"/>
</dbReference>
<dbReference type="Pfam" id="PF00512">
    <property type="entry name" value="HisKA"/>
    <property type="match status" value="1"/>
</dbReference>
<dbReference type="SMART" id="SM00388">
    <property type="entry name" value="HisKA"/>
    <property type="match status" value="1"/>
</dbReference>
<comment type="caution">
    <text evidence="14">The sequence shown here is derived from an EMBL/GenBank/DDBJ whole genome shotgun (WGS) entry which is preliminary data.</text>
</comment>
<evidence type="ECO:0000256" key="6">
    <source>
        <dbReference type="ARBA" id="ARBA00022692"/>
    </source>
</evidence>
<evidence type="ECO:0000256" key="2">
    <source>
        <dbReference type="ARBA" id="ARBA00004236"/>
    </source>
</evidence>
<protein>
    <recommendedName>
        <fullName evidence="3">histidine kinase</fullName>
        <ecNumber evidence="3">2.7.13.3</ecNumber>
    </recommendedName>
</protein>
<evidence type="ECO:0000256" key="1">
    <source>
        <dbReference type="ARBA" id="ARBA00000085"/>
    </source>
</evidence>